<dbReference type="InterPro" id="IPR015590">
    <property type="entry name" value="Aldehyde_DH_dom"/>
</dbReference>
<dbReference type="PANTHER" id="PTHR43860">
    <property type="entry name" value="BETAINE ALDEHYDE DEHYDROGENASE"/>
    <property type="match status" value="1"/>
</dbReference>
<dbReference type="GO" id="GO:0019145">
    <property type="term" value="F:aminobutyraldehyde dehydrogenase (NAD+) activity"/>
    <property type="evidence" value="ECO:0007669"/>
    <property type="project" value="UniProtKB-ARBA"/>
</dbReference>
<dbReference type="Gramene" id="KMS99511">
    <property type="protein sequence ID" value="KMS99511"/>
    <property type="gene ID" value="BVRB_1g023190"/>
</dbReference>
<keyword evidence="2" id="KW-0520">NAD</keyword>
<organism evidence="4 5">
    <name type="scientific">Beta vulgaris subsp. vulgaris</name>
    <name type="common">Beet</name>
    <dbReference type="NCBI Taxonomy" id="3555"/>
    <lineage>
        <taxon>Eukaryota</taxon>
        <taxon>Viridiplantae</taxon>
        <taxon>Streptophyta</taxon>
        <taxon>Embryophyta</taxon>
        <taxon>Tracheophyta</taxon>
        <taxon>Spermatophyta</taxon>
        <taxon>Magnoliopsida</taxon>
        <taxon>eudicotyledons</taxon>
        <taxon>Gunneridae</taxon>
        <taxon>Pentapetalae</taxon>
        <taxon>Caryophyllales</taxon>
        <taxon>Chenopodiaceae</taxon>
        <taxon>Betoideae</taxon>
        <taxon>Beta</taxon>
    </lineage>
</organism>
<dbReference type="OrthoDB" id="310895at2759"/>
<evidence type="ECO:0000259" key="3">
    <source>
        <dbReference type="Pfam" id="PF00171"/>
    </source>
</evidence>
<dbReference type="EMBL" id="KQ090216">
    <property type="protein sequence ID" value="KMS99511.1"/>
    <property type="molecule type" value="Genomic_DNA"/>
</dbReference>
<dbReference type="Pfam" id="PF00171">
    <property type="entry name" value="Aldedh"/>
    <property type="match status" value="1"/>
</dbReference>
<comment type="similarity">
    <text evidence="1">Belongs to the aldehyde dehydrogenase family.</text>
</comment>
<evidence type="ECO:0000256" key="2">
    <source>
        <dbReference type="ARBA" id="ARBA00023027"/>
    </source>
</evidence>
<dbReference type="GO" id="GO:0110095">
    <property type="term" value="P:cellular detoxification of aldehyde"/>
    <property type="evidence" value="ECO:0007669"/>
    <property type="project" value="UniProtKB-ARBA"/>
</dbReference>
<evidence type="ECO:0000256" key="1">
    <source>
        <dbReference type="ARBA" id="ARBA00009986"/>
    </source>
</evidence>
<dbReference type="InterPro" id="IPR016162">
    <property type="entry name" value="Ald_DH_N"/>
</dbReference>
<dbReference type="AlphaFoldDB" id="A0A0J8BF16"/>
<evidence type="ECO:0000313" key="5">
    <source>
        <dbReference type="Proteomes" id="UP000035740"/>
    </source>
</evidence>
<evidence type="ECO:0000313" key="4">
    <source>
        <dbReference type="EMBL" id="KMS99511.1"/>
    </source>
</evidence>
<sequence length="148" mass="16695">MCYFTGYLLRKCMEINKDIITFPDLGEAAFGNLGRVFVSHLKKEYFIEPTIISDISTSMQIWREEVFGPVLCVKTFSSEDEALELANDTEYGLACAVFSKDLERCERVSKLLESGAVWVNCSQPCFVHAPWGGIKSSGFGRELMEWGI</sequence>
<dbReference type="InterPro" id="IPR016163">
    <property type="entry name" value="Ald_DH_C"/>
</dbReference>
<dbReference type="PANTHER" id="PTHR43860:SF2">
    <property type="entry name" value="BETAINE ALDEHYDE DEHYDROGENASE-RELATED"/>
    <property type="match status" value="1"/>
</dbReference>
<name>A0A0J8BF16_BETVV</name>
<dbReference type="Proteomes" id="UP000035740">
    <property type="component" value="Unassembled WGS sequence"/>
</dbReference>
<dbReference type="ExpressionAtlas" id="A0A0J8BF16">
    <property type="expression patterns" value="baseline"/>
</dbReference>
<protein>
    <recommendedName>
        <fullName evidence="3">Aldehyde dehydrogenase domain-containing protein</fullName>
    </recommendedName>
</protein>
<gene>
    <name evidence="4" type="ORF">BVRB_1g023190</name>
</gene>
<reference evidence="4 5" key="1">
    <citation type="journal article" date="2014" name="Nature">
        <title>The genome of the recently domesticated crop plant sugar beet (Beta vulgaris).</title>
        <authorList>
            <person name="Dohm J.C."/>
            <person name="Minoche A.E."/>
            <person name="Holtgrawe D."/>
            <person name="Capella-Gutierrez S."/>
            <person name="Zakrzewski F."/>
            <person name="Tafer H."/>
            <person name="Rupp O."/>
            <person name="Sorensen T.R."/>
            <person name="Stracke R."/>
            <person name="Reinhardt R."/>
            <person name="Goesmann A."/>
            <person name="Kraft T."/>
            <person name="Schulz B."/>
            <person name="Stadler P.F."/>
            <person name="Schmidt T."/>
            <person name="Gabaldon T."/>
            <person name="Lehrach H."/>
            <person name="Weisshaar B."/>
            <person name="Himmelbauer H."/>
        </authorList>
    </citation>
    <scope>NUCLEOTIDE SEQUENCE [LARGE SCALE GENOMIC DNA]</scope>
    <source>
        <tissue evidence="4">Taproot</tissue>
    </source>
</reference>
<proteinExistence type="inferred from homology"/>
<dbReference type="InterPro" id="IPR016161">
    <property type="entry name" value="Ald_DH/histidinol_DH"/>
</dbReference>
<feature type="domain" description="Aldehyde dehydrogenase" evidence="3">
    <location>
        <begin position="38"/>
        <end position="148"/>
    </location>
</feature>
<accession>A0A0J8BF16</accession>
<keyword evidence="5" id="KW-1185">Reference proteome</keyword>
<dbReference type="SUPFAM" id="SSF53720">
    <property type="entry name" value="ALDH-like"/>
    <property type="match status" value="1"/>
</dbReference>
<dbReference type="Gene3D" id="3.40.605.10">
    <property type="entry name" value="Aldehyde Dehydrogenase, Chain A, domain 1"/>
    <property type="match status" value="1"/>
</dbReference>
<dbReference type="Gene3D" id="3.40.309.10">
    <property type="entry name" value="Aldehyde Dehydrogenase, Chain A, domain 2"/>
    <property type="match status" value="1"/>
</dbReference>